<reference evidence="4" key="1">
    <citation type="submission" date="2016-06" db="UniProtKB">
        <authorList>
            <consortium name="WormBaseParasite"/>
        </authorList>
    </citation>
    <scope>IDENTIFICATION</scope>
</reference>
<evidence type="ECO:0000313" key="3">
    <source>
        <dbReference type="Proteomes" id="UP000272942"/>
    </source>
</evidence>
<gene>
    <name evidence="2" type="ORF">ECPE_LOCUS5038</name>
</gene>
<dbReference type="AlphaFoldDB" id="A0A183ADK3"/>
<organism evidence="4">
    <name type="scientific">Echinostoma caproni</name>
    <dbReference type="NCBI Taxonomy" id="27848"/>
    <lineage>
        <taxon>Eukaryota</taxon>
        <taxon>Metazoa</taxon>
        <taxon>Spiralia</taxon>
        <taxon>Lophotrochozoa</taxon>
        <taxon>Platyhelminthes</taxon>
        <taxon>Trematoda</taxon>
        <taxon>Digenea</taxon>
        <taxon>Plagiorchiida</taxon>
        <taxon>Echinostomata</taxon>
        <taxon>Echinostomatoidea</taxon>
        <taxon>Echinostomatidae</taxon>
        <taxon>Echinostoma</taxon>
    </lineage>
</organism>
<protein>
    <submittedName>
        <fullName evidence="4">Cyclic nucleotide-binding domain-containing protein</fullName>
    </submittedName>
</protein>
<proteinExistence type="predicted"/>
<reference evidence="2 3" key="2">
    <citation type="submission" date="2018-11" db="EMBL/GenBank/DDBJ databases">
        <authorList>
            <consortium name="Pathogen Informatics"/>
        </authorList>
    </citation>
    <scope>NUCLEOTIDE SEQUENCE [LARGE SCALE GENOMIC DNA]</scope>
    <source>
        <strain evidence="2 3">Egypt</strain>
    </source>
</reference>
<dbReference type="Proteomes" id="UP000272942">
    <property type="component" value="Unassembled WGS sequence"/>
</dbReference>
<sequence>MTLVFTNFGVKLCDGESVLSLEVKRGLLQLRHVKEFKAAKELEHRRQVQKQQSQDAMHKLRAKQTSLGKGSGALGLLVHGQQTNQQNPFHQLISGGVLGATVLAMAGKERNTAVRETEKASTSVVTGVKSDEPHTPCTESDMVTSDGEIRVGIKPASTGTSMARLCDQTTIGNNVNFKQDRTADGSKLSVKGIGSTSRKSDQYLNRDFAGPRSGPVGTSAMSSRLLKLRNKLTRSITVAHSSEANKSRLSPLSKVSVVSLQGTLSAPGLSRCMTQERDEDRIADDTATEEEEVRLVLKPTSSSPSETKSSVGFHDNQNRVRIIDAQLVHNGSFGERYSSETGGLEMTVHHPLTSSYDSVGVVESGSAKSRRYFTSQHVPNEPGPTASSTPTRHVSGISSSASSLSRAKRRRDNFQKGRSSAFTWIPSNTIGERSEGPTEQEAPVHPSEPVVCMEKKLSVISNVIPKLPDVLILSNQDAKPDGSVKESPFSTCKILESPQTYPIQTCVNSTEPLVKEPSNRKRSSDVPLLQVEDFNQAEDSTTEISQLQRSSFSSLVDA</sequence>
<dbReference type="EMBL" id="UZAN01041884">
    <property type="protein sequence ID" value="VDP74365.1"/>
    <property type="molecule type" value="Genomic_DNA"/>
</dbReference>
<evidence type="ECO:0000313" key="4">
    <source>
        <dbReference type="WBParaSite" id="ECPE_0000505001-mRNA-1"/>
    </source>
</evidence>
<dbReference type="WBParaSite" id="ECPE_0000505001-mRNA-1">
    <property type="protein sequence ID" value="ECPE_0000505001-mRNA-1"/>
    <property type="gene ID" value="ECPE_0000505001"/>
</dbReference>
<feature type="region of interest" description="Disordered" evidence="1">
    <location>
        <begin position="113"/>
        <end position="142"/>
    </location>
</feature>
<dbReference type="OrthoDB" id="73653at2759"/>
<feature type="region of interest" description="Disordered" evidence="1">
    <location>
        <begin position="537"/>
        <end position="558"/>
    </location>
</feature>
<feature type="region of interest" description="Disordered" evidence="1">
    <location>
        <begin position="374"/>
        <end position="446"/>
    </location>
</feature>
<evidence type="ECO:0000256" key="1">
    <source>
        <dbReference type="SAM" id="MobiDB-lite"/>
    </source>
</evidence>
<name>A0A183ADK3_9TREM</name>
<evidence type="ECO:0000313" key="2">
    <source>
        <dbReference type="EMBL" id="VDP74365.1"/>
    </source>
</evidence>
<feature type="compositionally biased region" description="Polar residues" evidence="1">
    <location>
        <begin position="416"/>
        <end position="431"/>
    </location>
</feature>
<accession>A0A183ADK3</accession>
<keyword evidence="3" id="KW-1185">Reference proteome</keyword>